<protein>
    <submittedName>
        <fullName evidence="1">Type I restriction-modification system methyltransferase subunit</fullName>
    </submittedName>
</protein>
<dbReference type="GO" id="GO:0032259">
    <property type="term" value="P:methylation"/>
    <property type="evidence" value="ECO:0007669"/>
    <property type="project" value="UniProtKB-KW"/>
</dbReference>
<keyword evidence="1" id="KW-0489">Methyltransferase</keyword>
<accession>A0A0M3T2K0</accession>
<evidence type="ECO:0000313" key="2">
    <source>
        <dbReference type="Proteomes" id="UP000057213"/>
    </source>
</evidence>
<organism evidence="1 2">
    <name type="scientific">Bartonella ancashensis</name>
    <dbReference type="NCBI Taxonomy" id="1318743"/>
    <lineage>
        <taxon>Bacteria</taxon>
        <taxon>Pseudomonadati</taxon>
        <taxon>Pseudomonadota</taxon>
        <taxon>Alphaproteobacteria</taxon>
        <taxon>Hyphomicrobiales</taxon>
        <taxon>Bartonellaceae</taxon>
        <taxon>Bartonella</taxon>
    </lineage>
</organism>
<keyword evidence="1" id="KW-0808">Transferase</keyword>
<evidence type="ECO:0000313" key="1">
    <source>
        <dbReference type="EMBL" id="ALE02981.1"/>
    </source>
</evidence>
<dbReference type="EMBL" id="CP010401">
    <property type="protein sequence ID" value="ALE02981.1"/>
    <property type="molecule type" value="Genomic_DNA"/>
</dbReference>
<gene>
    <name evidence="1" type="ORF">PU02_0167</name>
</gene>
<name>A0A0M3T2K0_9HYPH</name>
<dbReference type="PATRIC" id="fig|1318743.3.peg.172"/>
<dbReference type="Proteomes" id="UP000057213">
    <property type="component" value="Chromosome"/>
</dbReference>
<dbReference type="KEGG" id="banc:PU02_0167"/>
<sequence length="152" mass="17285">MILMGTWVCIVTLGALAFSMNRSSNSGVSRIQDAIIVTNESHDTEIMSIPILVEGVVQGYIVTQLTYVIDRGLAREISIPVDVLIHDSIFQQFWGSYSNVRMIEKISFEDVKQQIIEHINQRSKQPILKDLLVKQFNYLSVDKVRQPIQYTG</sequence>
<proteinExistence type="predicted"/>
<dbReference type="STRING" id="1318743.PU02_0167"/>
<keyword evidence="2" id="KW-1185">Reference proteome</keyword>
<dbReference type="GO" id="GO:0008168">
    <property type="term" value="F:methyltransferase activity"/>
    <property type="evidence" value="ECO:0007669"/>
    <property type="project" value="UniProtKB-KW"/>
</dbReference>
<reference evidence="1 2" key="1">
    <citation type="journal article" date="2015" name="Genome Announc.">
        <title>Complete Genome Sequence of Bartonella ancashensis Strain 20.00, Isolated from the Blood of a Patient with Verruga Peruana.</title>
        <authorList>
            <person name="Hang J."/>
            <person name="Mullins K.E."/>
            <person name="Clifford R.J."/>
            <person name="Onmus-Leone F."/>
            <person name="Yang Y."/>
            <person name="Jiang J."/>
            <person name="Leguia M."/>
            <person name="Kasper M.R."/>
            <person name="Maguina C."/>
            <person name="Lesho E.P."/>
            <person name="Jarman R.G."/>
            <person name="Richards A.L."/>
            <person name="Blazes D."/>
        </authorList>
    </citation>
    <scope>NUCLEOTIDE SEQUENCE [LARGE SCALE GENOMIC DNA]</scope>
    <source>
        <strain evidence="1 2">20.00</strain>
    </source>
</reference>
<dbReference type="AlphaFoldDB" id="A0A0M3T2K0"/>